<accession>A0A5S9F3Y9</accession>
<keyword evidence="3" id="KW-1185">Reference proteome</keyword>
<proteinExistence type="predicted"/>
<dbReference type="OrthoDB" id="9815737at2"/>
<dbReference type="EMBL" id="AP019860">
    <property type="protein sequence ID" value="BBM83914.1"/>
    <property type="molecule type" value="Genomic_DNA"/>
</dbReference>
<sequence length="401" mass="44776">MQKVLLPLLIAISFLVADDWPQWRGNNGDGIVSVKRNIPVKWPESGLPVLWRAKSGAGYSGISVANSRAYTLCGIESDVYCTAYACDTGKIIWKKRVGKMFTSSWGDGPRSTPTFHENKIYTIGSRGELWCLNAEDGTSIWHVNLLKKFTTSIPHHGFAGSPIIYKNKVLYNVGGPKNAFVAFDKNSGEVIWQSANDKAAYSTPLIAKIHNMDHAVFFSASGAVGVNPDNGNVLWRYPWTTSYNVHAASPIVHKNKVFISSGYSSGSALFAIKQQQAKFTTEKIWETQKLKNHFSSSILFKEHLYGFHNSILTCIDLKNGKVKWRQRGFRKGSLIAVNNHLLILSENGNKLALAEINSESYKEKAQMAAFPNTRCWSVPTIANNCIYLRNEEEIMCINFLK</sequence>
<dbReference type="InterPro" id="IPR015943">
    <property type="entry name" value="WD40/YVTN_repeat-like_dom_sf"/>
</dbReference>
<dbReference type="Pfam" id="PF13360">
    <property type="entry name" value="PQQ_2"/>
    <property type="match status" value="1"/>
</dbReference>
<dbReference type="PANTHER" id="PTHR34512">
    <property type="entry name" value="CELL SURFACE PROTEIN"/>
    <property type="match status" value="1"/>
</dbReference>
<organism evidence="2 3">
    <name type="scientific">Uabimicrobium amorphum</name>
    <dbReference type="NCBI Taxonomy" id="2596890"/>
    <lineage>
        <taxon>Bacteria</taxon>
        <taxon>Pseudomonadati</taxon>
        <taxon>Planctomycetota</taxon>
        <taxon>Candidatus Uabimicrobiia</taxon>
        <taxon>Candidatus Uabimicrobiales</taxon>
        <taxon>Candidatus Uabimicrobiaceae</taxon>
        <taxon>Candidatus Uabimicrobium</taxon>
    </lineage>
</organism>
<evidence type="ECO:0000313" key="3">
    <source>
        <dbReference type="Proteomes" id="UP000326354"/>
    </source>
</evidence>
<dbReference type="InterPro" id="IPR011047">
    <property type="entry name" value="Quinoprotein_ADH-like_sf"/>
</dbReference>
<dbReference type="RefSeq" id="WP_151968095.1">
    <property type="nucleotide sequence ID" value="NZ_AP019860.1"/>
</dbReference>
<gene>
    <name evidence="2" type="ORF">UABAM_02269</name>
</gene>
<dbReference type="PANTHER" id="PTHR34512:SF30">
    <property type="entry name" value="OUTER MEMBRANE PROTEIN ASSEMBLY FACTOR BAMB"/>
    <property type="match status" value="1"/>
</dbReference>
<name>A0A5S9F3Y9_UABAM</name>
<reference evidence="2 3" key="1">
    <citation type="submission" date="2019-08" db="EMBL/GenBank/DDBJ databases">
        <title>Complete genome sequence of Candidatus Uab amorphum.</title>
        <authorList>
            <person name="Shiratori T."/>
            <person name="Suzuki S."/>
            <person name="Kakizawa Y."/>
            <person name="Ishida K."/>
        </authorList>
    </citation>
    <scope>NUCLEOTIDE SEQUENCE [LARGE SCALE GENOMIC DNA]</scope>
    <source>
        <strain evidence="2 3">SRT547</strain>
    </source>
</reference>
<evidence type="ECO:0000259" key="1">
    <source>
        <dbReference type="Pfam" id="PF13360"/>
    </source>
</evidence>
<protein>
    <submittedName>
        <fullName evidence="2">Alcohol dehydrogenase</fullName>
    </submittedName>
</protein>
<dbReference type="Proteomes" id="UP000326354">
    <property type="component" value="Chromosome"/>
</dbReference>
<feature type="domain" description="Pyrrolo-quinoline quinone repeat" evidence="1">
    <location>
        <begin position="82"/>
        <end position="326"/>
    </location>
</feature>
<dbReference type="SUPFAM" id="SSF50998">
    <property type="entry name" value="Quinoprotein alcohol dehydrogenase-like"/>
    <property type="match status" value="1"/>
</dbReference>
<dbReference type="AlphaFoldDB" id="A0A5S9F3Y9"/>
<dbReference type="InterPro" id="IPR002372">
    <property type="entry name" value="PQQ_rpt_dom"/>
</dbReference>
<dbReference type="Gene3D" id="2.130.10.10">
    <property type="entry name" value="YVTN repeat-like/Quinoprotein amine dehydrogenase"/>
    <property type="match status" value="1"/>
</dbReference>
<evidence type="ECO:0000313" key="2">
    <source>
        <dbReference type="EMBL" id="BBM83914.1"/>
    </source>
</evidence>
<dbReference type="KEGG" id="uam:UABAM_02269"/>